<sequence>MVTAAELSTLRQIIDLLKPIERATLELGAEKVTTLGKVVPMTKKLNTTVTEARGLKTRLLHNIQMYLGNVEHVKIYAISTILDPRFKNKFFQQPTACANGISSIARLMEEMVRERERTPSPIPPEQPPVPTDDFWGEHDVLVAAQQNAAPTITLAGGMPTELKIYLDQPLEPRTTHPLLYWERMTSTFPVLSPIALRYAVIPATSVPSERLFSEAGQTASERRSRLKPDHLQALMFLANVAAAEWADYWIKEKIFFKKKILAITTEDEAEDADAAEDAARLEM</sequence>
<evidence type="ECO:0000313" key="7">
    <source>
        <dbReference type="EMBL" id="KAK3910825.1"/>
    </source>
</evidence>
<reference evidence="7" key="2">
    <citation type="journal article" date="2023" name="BMC Genomics">
        <title>Pest status, molecular evolution, and epigenetic factors derived from the genome assembly of Frankliniella fusca, a thysanopteran phytovirus vector.</title>
        <authorList>
            <person name="Catto M.A."/>
            <person name="Labadie P.E."/>
            <person name="Jacobson A.L."/>
            <person name="Kennedy G.G."/>
            <person name="Srinivasan R."/>
            <person name="Hunt B.G."/>
        </authorList>
    </citation>
    <scope>NUCLEOTIDE SEQUENCE</scope>
    <source>
        <strain evidence="7">PL_HMW_Pooled</strain>
    </source>
</reference>
<comment type="caution">
    <text evidence="7">The sequence shown here is derived from an EMBL/GenBank/DDBJ whole genome shotgun (WGS) entry which is preliminary data.</text>
</comment>
<keyword evidence="5" id="KW-0539">Nucleus</keyword>
<dbReference type="InterPro" id="IPR012337">
    <property type="entry name" value="RNaseH-like_sf"/>
</dbReference>
<dbReference type="Pfam" id="PF05699">
    <property type="entry name" value="Dimer_Tnp_hAT"/>
    <property type="match status" value="1"/>
</dbReference>
<organism evidence="7 8">
    <name type="scientific">Frankliniella fusca</name>
    <dbReference type="NCBI Taxonomy" id="407009"/>
    <lineage>
        <taxon>Eukaryota</taxon>
        <taxon>Metazoa</taxon>
        <taxon>Ecdysozoa</taxon>
        <taxon>Arthropoda</taxon>
        <taxon>Hexapoda</taxon>
        <taxon>Insecta</taxon>
        <taxon>Pterygota</taxon>
        <taxon>Neoptera</taxon>
        <taxon>Paraneoptera</taxon>
        <taxon>Thysanoptera</taxon>
        <taxon>Terebrantia</taxon>
        <taxon>Thripoidea</taxon>
        <taxon>Thripidae</taxon>
        <taxon>Frankliniella</taxon>
    </lineage>
</organism>
<comment type="subcellular location">
    <subcellularLocation>
        <location evidence="1">Nucleus</location>
    </subcellularLocation>
</comment>
<protein>
    <submittedName>
        <fullName evidence="7">Zinc finger BED domain-containing protein 4</fullName>
    </submittedName>
</protein>
<name>A0AAE1GWW9_9NEOP</name>
<dbReference type="PANTHER" id="PTHR46481">
    <property type="entry name" value="ZINC FINGER BED DOMAIN-CONTAINING PROTEIN 4"/>
    <property type="match status" value="1"/>
</dbReference>
<evidence type="ECO:0000256" key="2">
    <source>
        <dbReference type="ARBA" id="ARBA00022723"/>
    </source>
</evidence>
<dbReference type="AlphaFoldDB" id="A0AAE1GWW9"/>
<proteinExistence type="predicted"/>
<dbReference type="GO" id="GO:0005634">
    <property type="term" value="C:nucleus"/>
    <property type="evidence" value="ECO:0007669"/>
    <property type="project" value="UniProtKB-SubCell"/>
</dbReference>
<keyword evidence="4" id="KW-0862">Zinc</keyword>
<dbReference type="EMBL" id="JAHWGI010000195">
    <property type="protein sequence ID" value="KAK3910825.1"/>
    <property type="molecule type" value="Genomic_DNA"/>
</dbReference>
<reference evidence="7" key="1">
    <citation type="submission" date="2021-07" db="EMBL/GenBank/DDBJ databases">
        <authorList>
            <person name="Catto M.A."/>
            <person name="Jacobson A."/>
            <person name="Kennedy G."/>
            <person name="Labadie P."/>
            <person name="Hunt B.G."/>
            <person name="Srinivasan R."/>
        </authorList>
    </citation>
    <scope>NUCLEOTIDE SEQUENCE</scope>
    <source>
        <strain evidence="7">PL_HMW_Pooled</strain>
        <tissue evidence="7">Head</tissue>
    </source>
</reference>
<evidence type="ECO:0000259" key="6">
    <source>
        <dbReference type="Pfam" id="PF05699"/>
    </source>
</evidence>
<evidence type="ECO:0000256" key="5">
    <source>
        <dbReference type="ARBA" id="ARBA00023242"/>
    </source>
</evidence>
<evidence type="ECO:0000256" key="4">
    <source>
        <dbReference type="ARBA" id="ARBA00022833"/>
    </source>
</evidence>
<dbReference type="SUPFAM" id="SSF53098">
    <property type="entry name" value="Ribonuclease H-like"/>
    <property type="match status" value="1"/>
</dbReference>
<accession>A0AAE1GWW9</accession>
<dbReference type="GO" id="GO:0008270">
    <property type="term" value="F:zinc ion binding"/>
    <property type="evidence" value="ECO:0007669"/>
    <property type="project" value="UniProtKB-KW"/>
</dbReference>
<dbReference type="Proteomes" id="UP001219518">
    <property type="component" value="Unassembled WGS sequence"/>
</dbReference>
<dbReference type="GO" id="GO:0046983">
    <property type="term" value="F:protein dimerization activity"/>
    <property type="evidence" value="ECO:0007669"/>
    <property type="project" value="InterPro"/>
</dbReference>
<dbReference type="InterPro" id="IPR052035">
    <property type="entry name" value="ZnF_BED_domain_contain"/>
</dbReference>
<keyword evidence="2" id="KW-0479">Metal-binding</keyword>
<keyword evidence="3" id="KW-0863">Zinc-finger</keyword>
<evidence type="ECO:0000256" key="1">
    <source>
        <dbReference type="ARBA" id="ARBA00004123"/>
    </source>
</evidence>
<feature type="domain" description="HAT C-terminal dimerisation" evidence="6">
    <location>
        <begin position="161"/>
        <end position="237"/>
    </location>
</feature>
<gene>
    <name evidence="7" type="ORF">KUF71_004313</name>
</gene>
<keyword evidence="8" id="KW-1185">Reference proteome</keyword>
<dbReference type="PANTHER" id="PTHR46481:SF10">
    <property type="entry name" value="ZINC FINGER BED DOMAIN-CONTAINING PROTEIN 39"/>
    <property type="match status" value="1"/>
</dbReference>
<dbReference type="InterPro" id="IPR008906">
    <property type="entry name" value="HATC_C_dom"/>
</dbReference>
<evidence type="ECO:0000313" key="8">
    <source>
        <dbReference type="Proteomes" id="UP001219518"/>
    </source>
</evidence>
<evidence type="ECO:0000256" key="3">
    <source>
        <dbReference type="ARBA" id="ARBA00022771"/>
    </source>
</evidence>